<sequence length="239" mass="26265">MIVDDKHKQMLMEVRDINYILPAYVKSYLFVAKNEMPGKIIFPMFPSVTVNGTVIPIEYVPPLEQIAVEIGKDGADVAEVTVAQEAALDEKDDRIQNLEKQLADLTSTERGGEDGLGSTEEHPEALQEESSEPTLAPEDLLRQEQESEAEVSPARQAFSEPIVEPSAPVPHDRVPKQPPGGDLGPGSPLSDMGQRDSRDSIRTKQDLAETGGSEGDEEKEKEYEKTITRDDKGNPVVED</sequence>
<feature type="compositionally biased region" description="Basic and acidic residues" evidence="1">
    <location>
        <begin position="218"/>
        <end position="233"/>
    </location>
</feature>
<dbReference type="EMBL" id="LAZR01000358">
    <property type="protein sequence ID" value="KKN72660.1"/>
    <property type="molecule type" value="Genomic_DNA"/>
</dbReference>
<feature type="compositionally biased region" description="Basic and acidic residues" evidence="1">
    <location>
        <begin position="193"/>
        <end position="207"/>
    </location>
</feature>
<evidence type="ECO:0000313" key="2">
    <source>
        <dbReference type="EMBL" id="KKN72660.1"/>
    </source>
</evidence>
<accession>A0A0F9SUK6</accession>
<gene>
    <name evidence="2" type="ORF">LCGC14_0409020</name>
</gene>
<reference evidence="2" key="1">
    <citation type="journal article" date="2015" name="Nature">
        <title>Complex archaea that bridge the gap between prokaryotes and eukaryotes.</title>
        <authorList>
            <person name="Spang A."/>
            <person name="Saw J.H."/>
            <person name="Jorgensen S.L."/>
            <person name="Zaremba-Niedzwiedzka K."/>
            <person name="Martijn J."/>
            <person name="Lind A.E."/>
            <person name="van Eijk R."/>
            <person name="Schleper C."/>
            <person name="Guy L."/>
            <person name="Ettema T.J."/>
        </authorList>
    </citation>
    <scope>NUCLEOTIDE SEQUENCE</scope>
</reference>
<dbReference type="AlphaFoldDB" id="A0A0F9SUK6"/>
<name>A0A0F9SUK6_9ZZZZ</name>
<evidence type="ECO:0000256" key="1">
    <source>
        <dbReference type="SAM" id="MobiDB-lite"/>
    </source>
</evidence>
<feature type="region of interest" description="Disordered" evidence="1">
    <location>
        <begin position="102"/>
        <end position="239"/>
    </location>
</feature>
<protein>
    <submittedName>
        <fullName evidence="2">Uncharacterized protein</fullName>
    </submittedName>
</protein>
<comment type="caution">
    <text evidence="2">The sequence shown here is derived from an EMBL/GenBank/DDBJ whole genome shotgun (WGS) entry which is preliminary data.</text>
</comment>
<organism evidence="2">
    <name type="scientific">marine sediment metagenome</name>
    <dbReference type="NCBI Taxonomy" id="412755"/>
    <lineage>
        <taxon>unclassified sequences</taxon>
        <taxon>metagenomes</taxon>
        <taxon>ecological metagenomes</taxon>
    </lineage>
</organism>
<proteinExistence type="predicted"/>